<keyword evidence="1" id="KW-0812">Transmembrane</keyword>
<keyword evidence="1" id="KW-0472">Membrane</keyword>
<name>A0A160TAD4_9CHLR</name>
<evidence type="ECO:0000313" key="3">
    <source>
        <dbReference type="Proteomes" id="UP000215027"/>
    </source>
</evidence>
<gene>
    <name evidence="2" type="ORF">CFX0092_B0781</name>
</gene>
<dbReference type="KEGG" id="pbf:CFX0092_B0781"/>
<accession>A0A160TAD4</accession>
<sequence length="48" mass="5467">MGQDAPNPNLMMVVAKLRNGVGFCGSYEVFQSFYLLPLFFFGHRQILI</sequence>
<feature type="transmembrane region" description="Helical" evidence="1">
    <location>
        <begin position="20"/>
        <end position="41"/>
    </location>
</feature>
<evidence type="ECO:0000313" key="2">
    <source>
        <dbReference type="EMBL" id="CUS06315.1"/>
    </source>
</evidence>
<reference evidence="2" key="1">
    <citation type="submission" date="2016-01" db="EMBL/GenBank/DDBJ databases">
        <authorList>
            <person name="Mcilroy J.S."/>
            <person name="Karst M S."/>
            <person name="Albertsen M."/>
        </authorList>
    </citation>
    <scope>NUCLEOTIDE SEQUENCE</scope>
    <source>
        <strain evidence="2">Cfx-K</strain>
    </source>
</reference>
<proteinExistence type="predicted"/>
<keyword evidence="3" id="KW-1185">Reference proteome</keyword>
<organism evidence="2 3">
    <name type="scientific">Candidatus Promineifilum breve</name>
    <dbReference type="NCBI Taxonomy" id="1806508"/>
    <lineage>
        <taxon>Bacteria</taxon>
        <taxon>Bacillati</taxon>
        <taxon>Chloroflexota</taxon>
        <taxon>Ardenticatenia</taxon>
        <taxon>Candidatus Promineifilales</taxon>
        <taxon>Candidatus Promineifilaceae</taxon>
        <taxon>Candidatus Promineifilum</taxon>
    </lineage>
</organism>
<dbReference type="EMBL" id="LN890656">
    <property type="protein sequence ID" value="CUS06315.1"/>
    <property type="molecule type" value="Genomic_DNA"/>
</dbReference>
<dbReference type="Proteomes" id="UP000215027">
    <property type="component" value="Chromosome II"/>
</dbReference>
<evidence type="ECO:0000256" key="1">
    <source>
        <dbReference type="SAM" id="Phobius"/>
    </source>
</evidence>
<protein>
    <submittedName>
        <fullName evidence="2">Uncharacterized protein</fullName>
    </submittedName>
</protein>
<dbReference type="AlphaFoldDB" id="A0A160TAD4"/>
<keyword evidence="1" id="KW-1133">Transmembrane helix</keyword>